<organism evidence="1 2">
    <name type="scientific">Mycena maculata</name>
    <dbReference type="NCBI Taxonomy" id="230809"/>
    <lineage>
        <taxon>Eukaryota</taxon>
        <taxon>Fungi</taxon>
        <taxon>Dikarya</taxon>
        <taxon>Basidiomycota</taxon>
        <taxon>Agaricomycotina</taxon>
        <taxon>Agaricomycetes</taxon>
        <taxon>Agaricomycetidae</taxon>
        <taxon>Agaricales</taxon>
        <taxon>Marasmiineae</taxon>
        <taxon>Mycenaceae</taxon>
        <taxon>Mycena</taxon>
    </lineage>
</organism>
<sequence>LLCAHKPCGLAPHIPDEIVSEIVSPLLKYSDEVFSDTSEKPLRSQYSSSTYLLVCKSWLRVSTPLLYNVVILRTTSQAEALGEVLRSNQEFGPFIRKLRVEGGFGGVMHAILKCATNIADLFLTLSIWGSDDVGGLCTGLKFVNPQRVILVDGVKRIPKPKKNQQVTRLFETLITIIPKWDKLSTFEFPYVASLIFEATFDEQAEALASALTKSKSLHTLIVRAGAIPFQDSPISGRTLVAESSRERRR</sequence>
<dbReference type="EMBL" id="JARJLG010000294">
    <property type="protein sequence ID" value="KAJ7719243.1"/>
    <property type="molecule type" value="Genomic_DNA"/>
</dbReference>
<evidence type="ECO:0000313" key="2">
    <source>
        <dbReference type="Proteomes" id="UP001215280"/>
    </source>
</evidence>
<evidence type="ECO:0000313" key="1">
    <source>
        <dbReference type="EMBL" id="KAJ7719243.1"/>
    </source>
</evidence>
<reference evidence="1" key="1">
    <citation type="submission" date="2023-03" db="EMBL/GenBank/DDBJ databases">
        <title>Massive genome expansion in bonnet fungi (Mycena s.s.) driven by repeated elements and novel gene families across ecological guilds.</title>
        <authorList>
            <consortium name="Lawrence Berkeley National Laboratory"/>
            <person name="Harder C.B."/>
            <person name="Miyauchi S."/>
            <person name="Viragh M."/>
            <person name="Kuo A."/>
            <person name="Thoen E."/>
            <person name="Andreopoulos B."/>
            <person name="Lu D."/>
            <person name="Skrede I."/>
            <person name="Drula E."/>
            <person name="Henrissat B."/>
            <person name="Morin E."/>
            <person name="Kohler A."/>
            <person name="Barry K."/>
            <person name="LaButti K."/>
            <person name="Morin E."/>
            <person name="Salamov A."/>
            <person name="Lipzen A."/>
            <person name="Mereny Z."/>
            <person name="Hegedus B."/>
            <person name="Baldrian P."/>
            <person name="Stursova M."/>
            <person name="Weitz H."/>
            <person name="Taylor A."/>
            <person name="Grigoriev I.V."/>
            <person name="Nagy L.G."/>
            <person name="Martin F."/>
            <person name="Kauserud H."/>
        </authorList>
    </citation>
    <scope>NUCLEOTIDE SEQUENCE</scope>
    <source>
        <strain evidence="1">CBHHK188m</strain>
    </source>
</reference>
<protein>
    <submittedName>
        <fullName evidence="1">Uncharacterized protein</fullName>
    </submittedName>
</protein>
<accession>A0AAD7MIK7</accession>
<dbReference type="Proteomes" id="UP001215280">
    <property type="component" value="Unassembled WGS sequence"/>
</dbReference>
<dbReference type="AlphaFoldDB" id="A0AAD7MIK7"/>
<feature type="non-terminal residue" evidence="1">
    <location>
        <position position="249"/>
    </location>
</feature>
<keyword evidence="2" id="KW-1185">Reference proteome</keyword>
<name>A0AAD7MIK7_9AGAR</name>
<comment type="caution">
    <text evidence="1">The sequence shown here is derived from an EMBL/GenBank/DDBJ whole genome shotgun (WGS) entry which is preliminary data.</text>
</comment>
<gene>
    <name evidence="1" type="ORF">DFH07DRAFT_315194</name>
</gene>
<proteinExistence type="predicted"/>